<keyword evidence="6" id="KW-0961">Cell wall biogenesis/degradation</keyword>
<dbReference type="GO" id="GO:0008360">
    <property type="term" value="P:regulation of cell shape"/>
    <property type="evidence" value="ECO:0007669"/>
    <property type="project" value="UniProtKB-KW"/>
</dbReference>
<dbReference type="SUPFAM" id="SSF55729">
    <property type="entry name" value="Acyl-CoA N-acyltransferases (Nat)"/>
    <property type="match status" value="1"/>
</dbReference>
<evidence type="ECO:0000256" key="3">
    <source>
        <dbReference type="ARBA" id="ARBA00022960"/>
    </source>
</evidence>
<keyword evidence="3" id="KW-0133">Cell shape</keyword>
<name>A0A1F7X794_9BACT</name>
<evidence type="ECO:0000313" key="7">
    <source>
        <dbReference type="EMBL" id="OGM10208.1"/>
    </source>
</evidence>
<dbReference type="PANTHER" id="PTHR36174:SF1">
    <property type="entry name" value="LIPID II:GLYCINE GLYCYLTRANSFERASE"/>
    <property type="match status" value="1"/>
</dbReference>
<dbReference type="PROSITE" id="PS51191">
    <property type="entry name" value="FEMABX"/>
    <property type="match status" value="1"/>
</dbReference>
<evidence type="ECO:0000256" key="5">
    <source>
        <dbReference type="ARBA" id="ARBA00023315"/>
    </source>
</evidence>
<dbReference type="InterPro" id="IPR003447">
    <property type="entry name" value="FEMABX"/>
</dbReference>
<accession>A0A1F7X794</accession>
<dbReference type="PANTHER" id="PTHR36174">
    <property type="entry name" value="LIPID II:GLYCINE GLYCYLTRANSFERASE"/>
    <property type="match status" value="1"/>
</dbReference>
<organism evidence="7 8">
    <name type="scientific">Candidatus Woesebacteria bacterium RBG_13_46_13</name>
    <dbReference type="NCBI Taxonomy" id="1802479"/>
    <lineage>
        <taxon>Bacteria</taxon>
        <taxon>Candidatus Woeseibacteriota</taxon>
    </lineage>
</organism>
<evidence type="ECO:0000256" key="2">
    <source>
        <dbReference type="ARBA" id="ARBA00022679"/>
    </source>
</evidence>
<evidence type="ECO:0000256" key="4">
    <source>
        <dbReference type="ARBA" id="ARBA00022984"/>
    </source>
</evidence>
<evidence type="ECO:0000313" key="8">
    <source>
        <dbReference type="Proteomes" id="UP000176778"/>
    </source>
</evidence>
<evidence type="ECO:0008006" key="9">
    <source>
        <dbReference type="Google" id="ProtNLM"/>
    </source>
</evidence>
<gene>
    <name evidence="7" type="ORF">A2Y68_02100</name>
</gene>
<dbReference type="Proteomes" id="UP000176778">
    <property type="component" value="Unassembled WGS sequence"/>
</dbReference>
<dbReference type="Pfam" id="PF02388">
    <property type="entry name" value="FemAB"/>
    <property type="match status" value="1"/>
</dbReference>
<dbReference type="GO" id="GO:0009252">
    <property type="term" value="P:peptidoglycan biosynthetic process"/>
    <property type="evidence" value="ECO:0007669"/>
    <property type="project" value="UniProtKB-KW"/>
</dbReference>
<comment type="caution">
    <text evidence="7">The sequence shown here is derived from an EMBL/GenBank/DDBJ whole genome shotgun (WGS) entry which is preliminary data.</text>
</comment>
<dbReference type="GO" id="GO:0071555">
    <property type="term" value="P:cell wall organization"/>
    <property type="evidence" value="ECO:0007669"/>
    <property type="project" value="UniProtKB-KW"/>
</dbReference>
<protein>
    <recommendedName>
        <fullName evidence="9">BioF2-like acetyltransferase domain-containing protein</fullName>
    </recommendedName>
</protein>
<sequence length="272" mass="31354">MKDIRQSTQYADYLSKTGWIAERASGINSFIRKFPIVGSVIKIQRPEKIEMDKINKLAKKYRALQIIVEPKNTTDIGLLIKNGYKLSKSPYLPTKTLQIDLTKPKEKIFQNLLKDARHALRKTSRSGVETSSDIEDFRNLWKKSVGRRRCIPPLKPLLALKKSFDDKCTFYLCTDPSKQIRAGAIFLVADGMGYYWQAFTNKEGRRALAQYNIVWEGILWAKRLGAKIFDFEGIYDERFPNKSWLGFTHFKKSFGGIVVEYPGAFIKTRLPL</sequence>
<evidence type="ECO:0000256" key="1">
    <source>
        <dbReference type="ARBA" id="ARBA00009943"/>
    </source>
</evidence>
<keyword evidence="2" id="KW-0808">Transferase</keyword>
<dbReference type="GO" id="GO:0016755">
    <property type="term" value="F:aminoacyltransferase activity"/>
    <property type="evidence" value="ECO:0007669"/>
    <property type="project" value="InterPro"/>
</dbReference>
<keyword evidence="5" id="KW-0012">Acyltransferase</keyword>
<dbReference type="STRING" id="1802479.A2Y68_02100"/>
<reference evidence="7 8" key="1">
    <citation type="journal article" date="2016" name="Nat. Commun.">
        <title>Thousands of microbial genomes shed light on interconnected biogeochemical processes in an aquifer system.</title>
        <authorList>
            <person name="Anantharaman K."/>
            <person name="Brown C.T."/>
            <person name="Hug L.A."/>
            <person name="Sharon I."/>
            <person name="Castelle C.J."/>
            <person name="Probst A.J."/>
            <person name="Thomas B.C."/>
            <person name="Singh A."/>
            <person name="Wilkins M.J."/>
            <person name="Karaoz U."/>
            <person name="Brodie E.L."/>
            <person name="Williams K.H."/>
            <person name="Hubbard S.S."/>
            <person name="Banfield J.F."/>
        </authorList>
    </citation>
    <scope>NUCLEOTIDE SEQUENCE [LARGE SCALE GENOMIC DNA]</scope>
</reference>
<keyword evidence="4" id="KW-0573">Peptidoglycan synthesis</keyword>
<dbReference type="Gene3D" id="3.40.630.30">
    <property type="match status" value="1"/>
</dbReference>
<proteinExistence type="inferred from homology"/>
<dbReference type="InterPro" id="IPR050644">
    <property type="entry name" value="PG_Glycine_Bridge_Synth"/>
</dbReference>
<comment type="similarity">
    <text evidence="1">Belongs to the FemABX family.</text>
</comment>
<dbReference type="AlphaFoldDB" id="A0A1F7X794"/>
<evidence type="ECO:0000256" key="6">
    <source>
        <dbReference type="ARBA" id="ARBA00023316"/>
    </source>
</evidence>
<dbReference type="EMBL" id="MGFR01000001">
    <property type="protein sequence ID" value="OGM10208.1"/>
    <property type="molecule type" value="Genomic_DNA"/>
</dbReference>
<dbReference type="InterPro" id="IPR016181">
    <property type="entry name" value="Acyl_CoA_acyltransferase"/>
</dbReference>